<dbReference type="EMBL" id="CZRL01000106">
    <property type="protein sequence ID" value="CUS54787.1"/>
    <property type="molecule type" value="Genomic_DNA"/>
</dbReference>
<reference evidence="1" key="1">
    <citation type="submission" date="2015-10" db="EMBL/GenBank/DDBJ databases">
        <authorList>
            <person name="Gilbert D.G."/>
        </authorList>
    </citation>
    <scope>NUCLEOTIDE SEQUENCE</scope>
</reference>
<proteinExistence type="predicted"/>
<protein>
    <submittedName>
        <fullName evidence="1">Phytanoyl-CoA dioxygenase family protein</fullName>
    </submittedName>
</protein>
<dbReference type="InterPro" id="IPR008775">
    <property type="entry name" value="Phytyl_CoA_dOase-like"/>
</dbReference>
<name>A0A160TWD7_9ZZZZ</name>
<organism evidence="1">
    <name type="scientific">hydrothermal vent metagenome</name>
    <dbReference type="NCBI Taxonomy" id="652676"/>
    <lineage>
        <taxon>unclassified sequences</taxon>
        <taxon>metagenomes</taxon>
        <taxon>ecological metagenomes</taxon>
    </lineage>
</organism>
<keyword evidence="1" id="KW-0560">Oxidoreductase</keyword>
<dbReference type="PANTHER" id="PTHR20883:SF46">
    <property type="entry name" value="PHYTANOYL-COA HYDROXYLASE"/>
    <property type="match status" value="1"/>
</dbReference>
<evidence type="ECO:0000313" key="1">
    <source>
        <dbReference type="EMBL" id="CUS54787.1"/>
    </source>
</evidence>
<dbReference type="SUPFAM" id="SSF51197">
    <property type="entry name" value="Clavaminate synthase-like"/>
    <property type="match status" value="1"/>
</dbReference>
<accession>A0A160TWD7</accession>
<sequence length="282" mass="31378">MALTADQIRFYQDNGYLLLEQAIPSRVLTSLRETVDRFIEASRAVEASNRIYDLDQSHSADNPRIRRLKDPHLRDPLFKQIAECSTIIDPVCELLGGTVRFDHSKLNFKHPGTNAGINWHQDWAFYPHTNDDILAVGVLIEDCTPECGPLMVIPGSHKGPVFDHHHNGIFAGGVHTDAIGDLADKAVALIAPAGSLTIHHVRTLHASGNSSTNTLRPLLLFSYTAVDAFPIFSSYDLQEYDSRILRGAPVHEGRMAALPFRIHLPQEPGTDSIYDNQESMQR</sequence>
<dbReference type="PANTHER" id="PTHR20883">
    <property type="entry name" value="PHYTANOYL-COA DIOXYGENASE DOMAIN CONTAINING 1"/>
    <property type="match status" value="1"/>
</dbReference>
<keyword evidence="1" id="KW-0223">Dioxygenase</keyword>
<dbReference type="Pfam" id="PF05721">
    <property type="entry name" value="PhyH"/>
    <property type="match status" value="1"/>
</dbReference>
<dbReference type="AlphaFoldDB" id="A0A160TWD7"/>
<dbReference type="Gene3D" id="2.60.120.620">
    <property type="entry name" value="q2cbj1_9rhob like domain"/>
    <property type="match status" value="1"/>
</dbReference>
<gene>
    <name evidence="1" type="ORF">MGWOODY_XGa1777</name>
</gene>
<dbReference type="GO" id="GO:0051213">
    <property type="term" value="F:dioxygenase activity"/>
    <property type="evidence" value="ECO:0007669"/>
    <property type="project" value="UniProtKB-KW"/>
</dbReference>